<accession>A0ABQ9THA2</accession>
<evidence type="ECO:0000313" key="2">
    <source>
        <dbReference type="Proteomes" id="UP001266305"/>
    </source>
</evidence>
<keyword evidence="2" id="KW-1185">Reference proteome</keyword>
<reference evidence="1 2" key="1">
    <citation type="submission" date="2023-05" db="EMBL/GenBank/DDBJ databases">
        <title>B98-5 Cell Line De Novo Hybrid Assembly: An Optical Mapping Approach.</title>
        <authorList>
            <person name="Kananen K."/>
            <person name="Auerbach J.A."/>
            <person name="Kautto E."/>
            <person name="Blachly J.S."/>
        </authorList>
    </citation>
    <scope>NUCLEOTIDE SEQUENCE [LARGE SCALE GENOMIC DNA]</scope>
    <source>
        <strain evidence="1">B95-8</strain>
        <tissue evidence="1">Cell line</tissue>
    </source>
</reference>
<dbReference type="EMBL" id="JASSZA010000022">
    <property type="protein sequence ID" value="KAK2084124.1"/>
    <property type="molecule type" value="Genomic_DNA"/>
</dbReference>
<dbReference type="Proteomes" id="UP001266305">
    <property type="component" value="Unassembled WGS sequence"/>
</dbReference>
<comment type="caution">
    <text evidence="1">The sequence shown here is derived from an EMBL/GenBank/DDBJ whole genome shotgun (WGS) entry which is preliminary data.</text>
</comment>
<dbReference type="PANTHER" id="PTHR10261:SF3">
    <property type="entry name" value="COATOMER SUBUNIT GAMMA-1"/>
    <property type="match status" value="1"/>
</dbReference>
<feature type="non-terminal residue" evidence="1">
    <location>
        <position position="108"/>
    </location>
</feature>
<evidence type="ECO:0000313" key="1">
    <source>
        <dbReference type="EMBL" id="KAK2084124.1"/>
    </source>
</evidence>
<name>A0ABQ9THA2_SAGOE</name>
<dbReference type="PANTHER" id="PTHR10261">
    <property type="entry name" value="COATOMER SUBUNIT GAMMA"/>
    <property type="match status" value="1"/>
</dbReference>
<dbReference type="SUPFAM" id="SSF48371">
    <property type="entry name" value="ARM repeat"/>
    <property type="match status" value="1"/>
</dbReference>
<organism evidence="1 2">
    <name type="scientific">Saguinus oedipus</name>
    <name type="common">Cotton-top tamarin</name>
    <name type="synonym">Oedipomidas oedipus</name>
    <dbReference type="NCBI Taxonomy" id="9490"/>
    <lineage>
        <taxon>Eukaryota</taxon>
        <taxon>Metazoa</taxon>
        <taxon>Chordata</taxon>
        <taxon>Craniata</taxon>
        <taxon>Vertebrata</taxon>
        <taxon>Euteleostomi</taxon>
        <taxon>Mammalia</taxon>
        <taxon>Eutheria</taxon>
        <taxon>Euarchontoglires</taxon>
        <taxon>Primates</taxon>
        <taxon>Haplorrhini</taxon>
        <taxon>Platyrrhini</taxon>
        <taxon>Cebidae</taxon>
        <taxon>Callitrichinae</taxon>
        <taxon>Saguinus</taxon>
    </lineage>
</organism>
<gene>
    <name evidence="1" type="primary">COPG1_4</name>
    <name evidence="1" type="ORF">P7K49_037157</name>
</gene>
<proteinExistence type="predicted"/>
<dbReference type="InterPro" id="IPR011989">
    <property type="entry name" value="ARM-like"/>
</dbReference>
<sequence length="108" mass="11841">TSVASPLRAAPPSIELLLHPTGSTMLKKFDKKDEESSGGSNPLQHLEKRAILQEAHALNETPINPQKCAHILIKILYLINHGEHLGTTEAAEAFFAMTKLFQSNDLTL</sequence>
<dbReference type="Gene3D" id="1.25.10.10">
    <property type="entry name" value="Leucine-rich Repeat Variant"/>
    <property type="match status" value="1"/>
</dbReference>
<dbReference type="InterPro" id="IPR016024">
    <property type="entry name" value="ARM-type_fold"/>
</dbReference>
<dbReference type="InterPro" id="IPR017106">
    <property type="entry name" value="Coatomer_gsu"/>
</dbReference>
<protein>
    <submittedName>
        <fullName evidence="1">Coatomer subunit gamma-1</fullName>
    </submittedName>
</protein>
<feature type="non-terminal residue" evidence="1">
    <location>
        <position position="1"/>
    </location>
</feature>